<comment type="similarity">
    <text evidence="2">Belongs to the bacterial solute-binding protein 5 family.</text>
</comment>
<dbReference type="InterPro" id="IPR039424">
    <property type="entry name" value="SBP_5"/>
</dbReference>
<dbReference type="GO" id="GO:0015833">
    <property type="term" value="P:peptide transport"/>
    <property type="evidence" value="ECO:0007669"/>
    <property type="project" value="TreeGrafter"/>
</dbReference>
<dbReference type="GO" id="GO:0043190">
    <property type="term" value="C:ATP-binding cassette (ABC) transporter complex"/>
    <property type="evidence" value="ECO:0007669"/>
    <property type="project" value="InterPro"/>
</dbReference>
<dbReference type="Proteomes" id="UP000287352">
    <property type="component" value="Unassembled WGS sequence"/>
</dbReference>
<evidence type="ECO:0000313" key="8">
    <source>
        <dbReference type="Proteomes" id="UP000287352"/>
    </source>
</evidence>
<evidence type="ECO:0000256" key="1">
    <source>
        <dbReference type="ARBA" id="ARBA00004196"/>
    </source>
</evidence>
<dbReference type="GO" id="GO:0042597">
    <property type="term" value="C:periplasmic space"/>
    <property type="evidence" value="ECO:0007669"/>
    <property type="project" value="UniProtKB-ARBA"/>
</dbReference>
<accession>A0A402A229</accession>
<evidence type="ECO:0000256" key="2">
    <source>
        <dbReference type="ARBA" id="ARBA00005695"/>
    </source>
</evidence>
<keyword evidence="8" id="KW-1185">Reference proteome</keyword>
<dbReference type="Gene3D" id="3.40.190.10">
    <property type="entry name" value="Periplasmic binding protein-like II"/>
    <property type="match status" value="1"/>
</dbReference>
<dbReference type="PROSITE" id="PS51257">
    <property type="entry name" value="PROKAR_LIPOPROTEIN"/>
    <property type="match status" value="1"/>
</dbReference>
<keyword evidence="4 5" id="KW-0732">Signal</keyword>
<dbReference type="GO" id="GO:0030313">
    <property type="term" value="C:cell envelope"/>
    <property type="evidence" value="ECO:0007669"/>
    <property type="project" value="UniProtKB-SubCell"/>
</dbReference>
<dbReference type="PANTHER" id="PTHR30290:SF10">
    <property type="entry name" value="PERIPLASMIC OLIGOPEPTIDE-BINDING PROTEIN-RELATED"/>
    <property type="match status" value="1"/>
</dbReference>
<evidence type="ECO:0000313" key="7">
    <source>
        <dbReference type="EMBL" id="GCE13116.1"/>
    </source>
</evidence>
<dbReference type="GO" id="GO:1904680">
    <property type="term" value="F:peptide transmembrane transporter activity"/>
    <property type="evidence" value="ECO:0007669"/>
    <property type="project" value="TreeGrafter"/>
</dbReference>
<dbReference type="InterPro" id="IPR030678">
    <property type="entry name" value="Peptide/Ni-bd"/>
</dbReference>
<evidence type="ECO:0000259" key="6">
    <source>
        <dbReference type="Pfam" id="PF00496"/>
    </source>
</evidence>
<dbReference type="EMBL" id="BIFR01000001">
    <property type="protein sequence ID" value="GCE13116.1"/>
    <property type="molecule type" value="Genomic_DNA"/>
</dbReference>
<organism evidence="7 8">
    <name type="scientific">Tengunoibacter tsumagoiensis</name>
    <dbReference type="NCBI Taxonomy" id="2014871"/>
    <lineage>
        <taxon>Bacteria</taxon>
        <taxon>Bacillati</taxon>
        <taxon>Chloroflexota</taxon>
        <taxon>Ktedonobacteria</taxon>
        <taxon>Ktedonobacterales</taxon>
        <taxon>Dictyobacteraceae</taxon>
        <taxon>Tengunoibacter</taxon>
    </lineage>
</organism>
<feature type="chain" id="PRO_5019315967" evidence="5">
    <location>
        <begin position="29"/>
        <end position="541"/>
    </location>
</feature>
<dbReference type="Gene3D" id="3.90.76.10">
    <property type="entry name" value="Dipeptide-binding Protein, Domain 1"/>
    <property type="match status" value="1"/>
</dbReference>
<dbReference type="InterPro" id="IPR000914">
    <property type="entry name" value="SBP_5_dom"/>
</dbReference>
<evidence type="ECO:0000256" key="4">
    <source>
        <dbReference type="ARBA" id="ARBA00022729"/>
    </source>
</evidence>
<sequence>MKDVWRFPAFYCVCFVLCIFFSSCTTGVAQKNTVMLSPATKQILTFPNVGIADLQTLDPAVGLDQNATLVANMIYSGLVRTDKDLKVIPDQATWQIADDGKVYTFFLNAEVAFSDGTPVTAQTYIYTWNRVFNSTSNSSVVSDLNLPIAGLNDFLTGKQTTISGLQALNAHTLQVTLTQPAPYFLSVLTNPAFFAVNQQVVEHYQQEDWSQHVADSAVGTGPFMVQSWQHNVKMLFIPNPHYIGKRTNLAMVDMRFVDDPIVAFKASNAGQYDLVWGMDPQDQPAAKGLAGFAASPQLQTDALFFDPTQQPFDALEVRQALTYAIDRSALAHTILHDVVVPTTTILPPGMPGYQEQKAGLSADVGRARDLLKSVYPDLSAFPPITLSFPNSQLSVAEGTALQQMWQQNLGIQVSLQPVEENAYEQELDAHSIAFGFVGWAADFPDPYDVLAVNLLSTSNQNPGQWKNDDFDQAINQAEATSGQERLALYQKAEQIALTDVAWFPLDHQKQVAVLSSWVHGVTVNANGLYFGDWSSVYLSKH</sequence>
<keyword evidence="3" id="KW-0813">Transport</keyword>
<protein>
    <submittedName>
        <fullName evidence="7">Peptide ABC transporter substrate-binding protein</fullName>
    </submittedName>
</protein>
<dbReference type="PANTHER" id="PTHR30290">
    <property type="entry name" value="PERIPLASMIC BINDING COMPONENT OF ABC TRANSPORTER"/>
    <property type="match status" value="1"/>
</dbReference>
<evidence type="ECO:0000256" key="5">
    <source>
        <dbReference type="SAM" id="SignalP"/>
    </source>
</evidence>
<dbReference type="CDD" id="cd08504">
    <property type="entry name" value="PBP2_OppA"/>
    <property type="match status" value="1"/>
</dbReference>
<proteinExistence type="inferred from homology"/>
<dbReference type="Pfam" id="PF00496">
    <property type="entry name" value="SBP_bac_5"/>
    <property type="match status" value="1"/>
</dbReference>
<comment type="caution">
    <text evidence="7">The sequence shown here is derived from an EMBL/GenBank/DDBJ whole genome shotgun (WGS) entry which is preliminary data.</text>
</comment>
<comment type="subcellular location">
    <subcellularLocation>
        <location evidence="1">Cell envelope</location>
    </subcellularLocation>
</comment>
<feature type="domain" description="Solute-binding protein family 5" evidence="6">
    <location>
        <begin position="92"/>
        <end position="459"/>
    </location>
</feature>
<dbReference type="AlphaFoldDB" id="A0A402A229"/>
<dbReference type="SUPFAM" id="SSF53850">
    <property type="entry name" value="Periplasmic binding protein-like II"/>
    <property type="match status" value="1"/>
</dbReference>
<evidence type="ECO:0000256" key="3">
    <source>
        <dbReference type="ARBA" id="ARBA00022448"/>
    </source>
</evidence>
<feature type="signal peptide" evidence="5">
    <location>
        <begin position="1"/>
        <end position="28"/>
    </location>
</feature>
<dbReference type="PIRSF" id="PIRSF002741">
    <property type="entry name" value="MppA"/>
    <property type="match status" value="1"/>
</dbReference>
<dbReference type="Gene3D" id="3.10.105.10">
    <property type="entry name" value="Dipeptide-binding Protein, Domain 3"/>
    <property type="match status" value="1"/>
</dbReference>
<gene>
    <name evidence="7" type="ORF">KTT_29750</name>
</gene>
<name>A0A402A229_9CHLR</name>
<reference evidence="8" key="1">
    <citation type="submission" date="2018-12" db="EMBL/GenBank/DDBJ databases">
        <title>Tengunoibacter tsumagoiensis gen. nov., sp. nov., Dictyobacter kobayashii sp. nov., D. alpinus sp. nov., and D. joshuensis sp. nov. and description of Dictyobacteraceae fam. nov. within the order Ktedonobacterales isolated from Tengu-no-mugimeshi.</title>
        <authorList>
            <person name="Wang C.M."/>
            <person name="Zheng Y."/>
            <person name="Sakai Y."/>
            <person name="Toyoda A."/>
            <person name="Minakuchi Y."/>
            <person name="Abe K."/>
            <person name="Yokota A."/>
            <person name="Yabe S."/>
        </authorList>
    </citation>
    <scope>NUCLEOTIDE SEQUENCE [LARGE SCALE GENOMIC DNA]</scope>
    <source>
        <strain evidence="8">Uno3</strain>
    </source>
</reference>